<comment type="caution">
    <text evidence="1">The sequence shown here is derived from an EMBL/GenBank/DDBJ whole genome shotgun (WGS) entry which is preliminary data.</text>
</comment>
<gene>
    <name evidence="1" type="ORF">EDD61_10935</name>
</gene>
<proteinExistence type="predicted"/>
<protein>
    <submittedName>
        <fullName evidence="1">Uncharacterized protein</fullName>
    </submittedName>
</protein>
<reference evidence="1 2" key="1">
    <citation type="submission" date="2019-03" db="EMBL/GenBank/DDBJ databases">
        <title>Genomic Encyclopedia of Type Strains, Phase IV (KMG-IV): sequencing the most valuable type-strain genomes for metagenomic binning, comparative biology and taxonomic classification.</title>
        <authorList>
            <person name="Goeker M."/>
        </authorList>
    </citation>
    <scope>NUCLEOTIDE SEQUENCE [LARGE SCALE GENOMIC DNA]</scope>
    <source>
        <strain evidence="1 2">DSM 29481</strain>
    </source>
</reference>
<evidence type="ECO:0000313" key="1">
    <source>
        <dbReference type="EMBL" id="TCU59998.1"/>
    </source>
</evidence>
<dbReference type="EMBL" id="SMBP01000009">
    <property type="protein sequence ID" value="TCU59998.1"/>
    <property type="molecule type" value="Genomic_DNA"/>
</dbReference>
<sequence length="87" mass="10461">MNKEELLKSVNNLQNEYDAFLMMNRYSWGNKNSHAKEFEMLSKLKDTKVKNALAWIHDCYDCYYKDEIAKDENNPFNYLREVIENAK</sequence>
<dbReference type="AlphaFoldDB" id="A0A4R3TDM1"/>
<dbReference type="RefSeq" id="WP_132224677.1">
    <property type="nucleotide sequence ID" value="NZ_JANKBG010000009.1"/>
</dbReference>
<evidence type="ECO:0000313" key="2">
    <source>
        <dbReference type="Proteomes" id="UP000295773"/>
    </source>
</evidence>
<dbReference type="Proteomes" id="UP000295773">
    <property type="component" value="Unassembled WGS sequence"/>
</dbReference>
<organism evidence="1 2">
    <name type="scientific">Longicatena caecimuris</name>
    <dbReference type="NCBI Taxonomy" id="1796635"/>
    <lineage>
        <taxon>Bacteria</taxon>
        <taxon>Bacillati</taxon>
        <taxon>Bacillota</taxon>
        <taxon>Erysipelotrichia</taxon>
        <taxon>Erysipelotrichales</taxon>
        <taxon>Erysipelotrichaceae</taxon>
        <taxon>Longicatena</taxon>
    </lineage>
</organism>
<keyword evidence="2" id="KW-1185">Reference proteome</keyword>
<accession>A0A4R3TDM1</accession>
<name>A0A4R3TDM1_9FIRM</name>